<feature type="compositionally biased region" description="Basic residues" evidence="1">
    <location>
        <begin position="406"/>
        <end position="417"/>
    </location>
</feature>
<comment type="caution">
    <text evidence="3">The sequence shown here is derived from an EMBL/GenBank/DDBJ whole genome shotgun (WGS) entry which is preliminary data.</text>
</comment>
<feature type="transmembrane region" description="Helical" evidence="2">
    <location>
        <begin position="66"/>
        <end position="87"/>
    </location>
</feature>
<keyword evidence="2" id="KW-0472">Membrane</keyword>
<evidence type="ECO:0000256" key="1">
    <source>
        <dbReference type="SAM" id="MobiDB-lite"/>
    </source>
</evidence>
<feature type="transmembrane region" description="Helical" evidence="2">
    <location>
        <begin position="346"/>
        <end position="362"/>
    </location>
</feature>
<gene>
    <name evidence="3" type="ORF">BDK92_5728</name>
</gene>
<dbReference type="EMBL" id="RBKT01000001">
    <property type="protein sequence ID" value="RKR91334.1"/>
    <property type="molecule type" value="Genomic_DNA"/>
</dbReference>
<feature type="transmembrane region" description="Helical" evidence="2">
    <location>
        <begin position="32"/>
        <end position="54"/>
    </location>
</feature>
<dbReference type="RefSeq" id="WP_121159452.1">
    <property type="nucleotide sequence ID" value="NZ_RBKT01000001.1"/>
</dbReference>
<dbReference type="AlphaFoldDB" id="A0A495JSK6"/>
<feature type="region of interest" description="Disordered" evidence="1">
    <location>
        <begin position="396"/>
        <end position="417"/>
    </location>
</feature>
<feature type="transmembrane region" description="Helical" evidence="2">
    <location>
        <begin position="314"/>
        <end position="334"/>
    </location>
</feature>
<dbReference type="InterPro" id="IPR029468">
    <property type="entry name" value="O-ag_pol_Wzy"/>
</dbReference>
<feature type="transmembrane region" description="Helical" evidence="2">
    <location>
        <begin position="108"/>
        <end position="126"/>
    </location>
</feature>
<sequence>MDLNNTTMIWISVVGAIAVPILLLLRSGRRDVLPYLAGYFAFFGLGPAVNYALGRDIYYGIVTDRIGAASFGLLLGLLGMLLVGVLLPVRRGALDRTRLDDAAHPLPLVAPLLLGLAGYALAIMVWHGPAMLAGNKLDRITLAGPWHYDYLLLQTMACSLYFAARSTRLGTIAYATNIACYVGYCLVTNERDFLFALFAVLLHVQIFRRRAMSLRLALIGGTGIVVATYLASIRSPGVGEGTTRLLNEGTVTFPDTYVMNLVPDQMPHRYGETYWDALLGVLPIGQQYALAQWLVDLYAPGSPGGYGFSLAAEAYLNFGMAGIPLVFVALTVVQRLLARRVDQGDFYLYASMLFTITWMYNFRGESFALVKTLVYGAVLYGGLHLSGTLRKRYRRVSRPRVTPARKGARHRRVPALR</sequence>
<organism evidence="3 4">
    <name type="scientific">Micromonospora pisi</name>
    <dbReference type="NCBI Taxonomy" id="589240"/>
    <lineage>
        <taxon>Bacteria</taxon>
        <taxon>Bacillati</taxon>
        <taxon>Actinomycetota</taxon>
        <taxon>Actinomycetes</taxon>
        <taxon>Micromonosporales</taxon>
        <taxon>Micromonosporaceae</taxon>
        <taxon>Micromonospora</taxon>
    </lineage>
</organism>
<evidence type="ECO:0000313" key="3">
    <source>
        <dbReference type="EMBL" id="RKR91334.1"/>
    </source>
</evidence>
<proteinExistence type="predicted"/>
<evidence type="ECO:0000313" key="4">
    <source>
        <dbReference type="Proteomes" id="UP000277671"/>
    </source>
</evidence>
<feature type="transmembrane region" description="Helical" evidence="2">
    <location>
        <begin position="368"/>
        <end position="389"/>
    </location>
</feature>
<evidence type="ECO:0000256" key="2">
    <source>
        <dbReference type="SAM" id="Phobius"/>
    </source>
</evidence>
<keyword evidence="2" id="KW-1133">Transmembrane helix</keyword>
<reference evidence="3 4" key="1">
    <citation type="submission" date="2018-10" db="EMBL/GenBank/DDBJ databases">
        <title>Sequencing the genomes of 1000 actinobacteria strains.</title>
        <authorList>
            <person name="Klenk H.-P."/>
        </authorList>
    </citation>
    <scope>NUCLEOTIDE SEQUENCE [LARGE SCALE GENOMIC DNA]</scope>
    <source>
        <strain evidence="3 4">DSM 45175</strain>
    </source>
</reference>
<feature type="transmembrane region" description="Helical" evidence="2">
    <location>
        <begin position="146"/>
        <end position="164"/>
    </location>
</feature>
<feature type="transmembrane region" description="Helical" evidence="2">
    <location>
        <begin position="216"/>
        <end position="233"/>
    </location>
</feature>
<dbReference type="Pfam" id="PF14296">
    <property type="entry name" value="O-ag_pol_Wzy"/>
    <property type="match status" value="1"/>
</dbReference>
<name>A0A495JSK6_9ACTN</name>
<accession>A0A495JSK6</accession>
<keyword evidence="2" id="KW-0812">Transmembrane</keyword>
<protein>
    <submittedName>
        <fullName evidence="3">O-antigen polysaccharide polymerase Wzy-like protein</fullName>
    </submittedName>
</protein>
<keyword evidence="4" id="KW-1185">Reference proteome</keyword>
<dbReference type="Proteomes" id="UP000277671">
    <property type="component" value="Unassembled WGS sequence"/>
</dbReference>
<dbReference type="OrthoDB" id="5191064at2"/>
<feature type="transmembrane region" description="Helical" evidence="2">
    <location>
        <begin position="6"/>
        <end position="25"/>
    </location>
</feature>